<reference evidence="6" key="1">
    <citation type="journal article" date="2014" name="Int. J. Syst. Evol. Microbiol.">
        <title>Complete genome of a new Firmicutes species belonging to the dominant human colonic microbiota ('Ruminococcus bicirculans') reveals two chromosomes and a selective capacity to utilize plant glucans.</title>
        <authorList>
            <consortium name="NISC Comparative Sequencing Program"/>
            <person name="Wegmann U."/>
            <person name="Louis P."/>
            <person name="Goesmann A."/>
            <person name="Henrissat B."/>
            <person name="Duncan S.H."/>
            <person name="Flint H.J."/>
        </authorList>
    </citation>
    <scope>NUCLEOTIDE SEQUENCE</scope>
    <source>
        <strain evidence="6">CECT 7703</strain>
    </source>
</reference>
<evidence type="ECO:0000313" key="6">
    <source>
        <dbReference type="EMBL" id="MDN3578813.1"/>
    </source>
</evidence>
<accession>A0ABT8B985</accession>
<proteinExistence type="inferred from homology"/>
<dbReference type="InterPro" id="IPR028978">
    <property type="entry name" value="Chorismate_lyase_/UTRA_dom_sf"/>
</dbReference>
<dbReference type="EMBL" id="JAUFPU010000019">
    <property type="protein sequence ID" value="MDN3578813.1"/>
    <property type="molecule type" value="Genomic_DNA"/>
</dbReference>
<dbReference type="PANTHER" id="PTHR38683">
    <property type="entry name" value="CHORISMATE PYRUVATE-LYASE"/>
    <property type="match status" value="1"/>
</dbReference>
<comment type="caution">
    <text evidence="5">Lacks conserved residue(s) required for the propagation of feature annotation.</text>
</comment>
<dbReference type="Gene3D" id="3.40.1410.10">
    <property type="entry name" value="Chorismate lyase-like"/>
    <property type="match status" value="1"/>
</dbReference>
<reference evidence="6" key="2">
    <citation type="submission" date="2023-06" db="EMBL/GenBank/DDBJ databases">
        <authorList>
            <person name="Lucena T."/>
            <person name="Sun Q."/>
        </authorList>
    </citation>
    <scope>NUCLEOTIDE SEQUENCE</scope>
    <source>
        <strain evidence="6">CECT 7703</strain>
    </source>
</reference>
<name>A0ABT8B985_9NEIS</name>
<feature type="binding site" evidence="5">
    <location>
        <position position="133"/>
    </location>
    <ligand>
        <name>substrate</name>
    </ligand>
</feature>
<dbReference type="SUPFAM" id="SSF64288">
    <property type="entry name" value="Chorismate lyase-like"/>
    <property type="match status" value="1"/>
</dbReference>
<dbReference type="Pfam" id="PF04345">
    <property type="entry name" value="Chor_lyase"/>
    <property type="match status" value="1"/>
</dbReference>
<evidence type="ECO:0000256" key="3">
    <source>
        <dbReference type="ARBA" id="ARBA00023239"/>
    </source>
</evidence>
<feature type="binding site" evidence="5">
    <location>
        <position position="192"/>
    </location>
    <ligand>
        <name>substrate</name>
    </ligand>
</feature>
<keyword evidence="2 5" id="KW-0831">Ubiquinone biosynthesis</keyword>
<comment type="subcellular location">
    <subcellularLocation>
        <location evidence="5">Cytoplasm</location>
    </subcellularLocation>
</comment>
<dbReference type="Proteomes" id="UP001180081">
    <property type="component" value="Unassembled WGS sequence"/>
</dbReference>
<organism evidence="6 7">
    <name type="scientific">Chitinimonas viridis</name>
    <dbReference type="NCBI Taxonomy" id="664880"/>
    <lineage>
        <taxon>Bacteria</taxon>
        <taxon>Pseudomonadati</taxon>
        <taxon>Pseudomonadota</taxon>
        <taxon>Betaproteobacteria</taxon>
        <taxon>Neisseriales</taxon>
        <taxon>Chitinibacteraceae</taxon>
        <taxon>Chitinimonas</taxon>
    </lineage>
</organism>
<comment type="catalytic activity">
    <reaction evidence="5">
        <text>chorismate = 4-hydroxybenzoate + pyruvate</text>
        <dbReference type="Rhea" id="RHEA:16505"/>
        <dbReference type="ChEBI" id="CHEBI:15361"/>
        <dbReference type="ChEBI" id="CHEBI:17879"/>
        <dbReference type="ChEBI" id="CHEBI:29748"/>
        <dbReference type="EC" id="4.1.3.40"/>
    </reaction>
</comment>
<dbReference type="InterPro" id="IPR007440">
    <property type="entry name" value="Chorismate--pyruvate_lyase"/>
</dbReference>
<sequence length="200" mass="22987">MSINTAPASRVWHNRRFRRLATVMSHIASHRWEHPASRAPRALRRWLTHPGSLTARLIARFPGFKVKLLRQHWARPNRDELRALGLKRSQLAIVREVLLMSGNTPLVFAHSVMPRSALFHGYQRLRRQGTKPLGATLFANPKVRRSALAFRGLDKRHALYRRAEAEVGPLPARLWARRSRFELGQARILVTEVFLPAVTP</sequence>
<evidence type="ECO:0000256" key="1">
    <source>
        <dbReference type="ARBA" id="ARBA00022490"/>
    </source>
</evidence>
<keyword evidence="3 5" id="KW-0456">Lyase</keyword>
<gene>
    <name evidence="5" type="primary">ubiC</name>
    <name evidence="6" type="ORF">QWZ03_18775</name>
</gene>
<keyword evidence="4 5" id="KW-0670">Pyruvate</keyword>
<protein>
    <recommendedName>
        <fullName evidence="5">Probable chorismate pyruvate-lyase</fullName>
        <shortName evidence="5">CL</shortName>
        <shortName evidence="5">CPL</shortName>
        <ecNumber evidence="5">4.1.3.40</ecNumber>
    </recommendedName>
</protein>
<dbReference type="GO" id="GO:0008813">
    <property type="term" value="F:chorismate lyase activity"/>
    <property type="evidence" value="ECO:0007669"/>
    <property type="project" value="UniProtKB-EC"/>
</dbReference>
<keyword evidence="1 5" id="KW-0963">Cytoplasm</keyword>
<dbReference type="PANTHER" id="PTHR38683:SF1">
    <property type="entry name" value="CHORISMATE PYRUVATE-LYASE"/>
    <property type="match status" value="1"/>
</dbReference>
<evidence type="ECO:0000256" key="4">
    <source>
        <dbReference type="ARBA" id="ARBA00023317"/>
    </source>
</evidence>
<evidence type="ECO:0000256" key="5">
    <source>
        <dbReference type="HAMAP-Rule" id="MF_01632"/>
    </source>
</evidence>
<evidence type="ECO:0000313" key="7">
    <source>
        <dbReference type="Proteomes" id="UP001180081"/>
    </source>
</evidence>
<evidence type="ECO:0000256" key="2">
    <source>
        <dbReference type="ARBA" id="ARBA00022688"/>
    </source>
</evidence>
<comment type="pathway">
    <text evidence="5">Cofactor biosynthesis; ubiquinone biosynthesis.</text>
</comment>
<dbReference type="EC" id="4.1.3.40" evidence="5"/>
<comment type="function">
    <text evidence="5">Removes the pyruvyl group from chorismate, with concomitant aromatization of the ring, to provide 4-hydroxybenzoate (4HB) for the ubiquinone pathway.</text>
</comment>
<feature type="binding site" evidence="5">
    <location>
        <position position="95"/>
    </location>
    <ligand>
        <name>substrate</name>
    </ligand>
</feature>
<comment type="caution">
    <text evidence="6">The sequence shown here is derived from an EMBL/GenBank/DDBJ whole genome shotgun (WGS) entry which is preliminary data.</text>
</comment>
<dbReference type="HAMAP" id="MF_01632">
    <property type="entry name" value="UbiC"/>
    <property type="match status" value="1"/>
</dbReference>
<comment type="similarity">
    <text evidence="5">Belongs to the UbiC family.</text>
</comment>
<dbReference type="RefSeq" id="WP_290334147.1">
    <property type="nucleotide sequence ID" value="NZ_JAUFPU010000019.1"/>
</dbReference>
<keyword evidence="7" id="KW-1185">Reference proteome</keyword>